<protein>
    <submittedName>
        <fullName evidence="1">Uncharacterized protein</fullName>
    </submittedName>
</protein>
<name>A0A0N7L8A2_PLAHL</name>
<keyword evidence="2" id="KW-1185">Reference proteome</keyword>
<dbReference type="EMBL" id="CCYD01003042">
    <property type="protein sequence ID" value="CEG49307.1"/>
    <property type="molecule type" value="Genomic_DNA"/>
</dbReference>
<organism evidence="1 2">
    <name type="scientific">Plasmopara halstedii</name>
    <name type="common">Downy mildew of sunflower</name>
    <dbReference type="NCBI Taxonomy" id="4781"/>
    <lineage>
        <taxon>Eukaryota</taxon>
        <taxon>Sar</taxon>
        <taxon>Stramenopiles</taxon>
        <taxon>Oomycota</taxon>
        <taxon>Peronosporomycetes</taxon>
        <taxon>Peronosporales</taxon>
        <taxon>Peronosporaceae</taxon>
        <taxon>Plasmopara</taxon>
    </lineage>
</organism>
<dbReference type="AlphaFoldDB" id="A0A0N7L8A2"/>
<reference evidence="2" key="1">
    <citation type="submission" date="2014-09" db="EMBL/GenBank/DDBJ databases">
        <authorList>
            <person name="Sharma Rahul"/>
            <person name="Thines Marco"/>
        </authorList>
    </citation>
    <scope>NUCLEOTIDE SEQUENCE [LARGE SCALE GENOMIC DNA]</scope>
</reference>
<evidence type="ECO:0000313" key="2">
    <source>
        <dbReference type="Proteomes" id="UP000054928"/>
    </source>
</evidence>
<evidence type="ECO:0000313" key="1">
    <source>
        <dbReference type="EMBL" id="CEG49307.1"/>
    </source>
</evidence>
<sequence>MSGYLLWDELHSKFSQRLSLGTTRLQAIDGFICTREFPHVNDNIETQSVLTLPLGTNKR</sequence>
<proteinExistence type="predicted"/>
<dbReference type="GeneID" id="36402132"/>
<dbReference type="RefSeq" id="XP_024585676.1">
    <property type="nucleotide sequence ID" value="XM_024720482.1"/>
</dbReference>
<dbReference type="Proteomes" id="UP000054928">
    <property type="component" value="Unassembled WGS sequence"/>
</dbReference>
<accession>A0A0N7L8A2</accession>